<dbReference type="GO" id="GO:0048471">
    <property type="term" value="C:perinuclear region of cytoplasm"/>
    <property type="evidence" value="ECO:0007669"/>
    <property type="project" value="TreeGrafter"/>
</dbReference>
<dbReference type="GO" id="GO:0031267">
    <property type="term" value="F:small GTPase binding"/>
    <property type="evidence" value="ECO:0007669"/>
    <property type="project" value="TreeGrafter"/>
</dbReference>
<dbReference type="EMBL" id="MCFI01000010">
    <property type="protein sequence ID" value="ORY81900.1"/>
    <property type="molecule type" value="Genomic_DNA"/>
</dbReference>
<feature type="compositionally biased region" description="Acidic residues" evidence="4">
    <location>
        <begin position="329"/>
        <end position="356"/>
    </location>
</feature>
<dbReference type="SMART" id="SM00368">
    <property type="entry name" value="LRR_RI"/>
    <property type="match status" value="5"/>
</dbReference>
<dbReference type="CDD" id="cd00116">
    <property type="entry name" value="LRR_RI"/>
    <property type="match status" value="1"/>
</dbReference>
<evidence type="ECO:0008006" key="7">
    <source>
        <dbReference type="Google" id="ProtNLM"/>
    </source>
</evidence>
<keyword evidence="3" id="KW-0677">Repeat</keyword>
<dbReference type="InterPro" id="IPR001611">
    <property type="entry name" value="Leu-rich_rpt"/>
</dbReference>
<dbReference type="GO" id="GO:0006913">
    <property type="term" value="P:nucleocytoplasmic transport"/>
    <property type="evidence" value="ECO:0007669"/>
    <property type="project" value="TreeGrafter"/>
</dbReference>
<dbReference type="Proteomes" id="UP000193685">
    <property type="component" value="Unassembled WGS sequence"/>
</dbReference>
<dbReference type="GO" id="GO:0005096">
    <property type="term" value="F:GTPase activator activity"/>
    <property type="evidence" value="ECO:0007669"/>
    <property type="project" value="UniProtKB-KW"/>
</dbReference>
<evidence type="ECO:0000256" key="4">
    <source>
        <dbReference type="SAM" id="MobiDB-lite"/>
    </source>
</evidence>
<evidence type="ECO:0000313" key="6">
    <source>
        <dbReference type="Proteomes" id="UP000193685"/>
    </source>
</evidence>
<dbReference type="OrthoDB" id="184583at2759"/>
<keyword evidence="1" id="KW-0343">GTPase activation</keyword>
<dbReference type="GO" id="GO:0005634">
    <property type="term" value="C:nucleus"/>
    <property type="evidence" value="ECO:0007669"/>
    <property type="project" value="TreeGrafter"/>
</dbReference>
<gene>
    <name evidence="5" type="ORF">BCR37DRAFT_379796</name>
</gene>
<feature type="region of interest" description="Disordered" evidence="4">
    <location>
        <begin position="329"/>
        <end position="366"/>
    </location>
</feature>
<dbReference type="STRING" id="56484.A0A1Y2FD99"/>
<dbReference type="PANTHER" id="PTHR24113">
    <property type="entry name" value="RAN GTPASE-ACTIVATING PROTEIN 1"/>
    <property type="match status" value="1"/>
</dbReference>
<dbReference type="GO" id="GO:0005829">
    <property type="term" value="C:cytosol"/>
    <property type="evidence" value="ECO:0007669"/>
    <property type="project" value="TreeGrafter"/>
</dbReference>
<dbReference type="OMA" id="NGSMEAW"/>
<dbReference type="Gene3D" id="3.80.10.10">
    <property type="entry name" value="Ribonuclease Inhibitor"/>
    <property type="match status" value="1"/>
</dbReference>
<evidence type="ECO:0000313" key="5">
    <source>
        <dbReference type="EMBL" id="ORY81900.1"/>
    </source>
</evidence>
<dbReference type="GeneID" id="63785944"/>
<keyword evidence="2" id="KW-0433">Leucine-rich repeat</keyword>
<organism evidence="5 6">
    <name type="scientific">Protomyces lactucae-debilis</name>
    <dbReference type="NCBI Taxonomy" id="2754530"/>
    <lineage>
        <taxon>Eukaryota</taxon>
        <taxon>Fungi</taxon>
        <taxon>Dikarya</taxon>
        <taxon>Ascomycota</taxon>
        <taxon>Taphrinomycotina</taxon>
        <taxon>Taphrinomycetes</taxon>
        <taxon>Taphrinales</taxon>
        <taxon>Protomycetaceae</taxon>
        <taxon>Protomyces</taxon>
    </lineage>
</organism>
<evidence type="ECO:0000256" key="1">
    <source>
        <dbReference type="ARBA" id="ARBA00022468"/>
    </source>
</evidence>
<dbReference type="InterPro" id="IPR027038">
    <property type="entry name" value="RanGap"/>
</dbReference>
<protein>
    <recommendedName>
        <fullName evidence="7">Ran GTPase activating protein 1</fullName>
    </recommendedName>
</protein>
<dbReference type="InterPro" id="IPR032675">
    <property type="entry name" value="LRR_dom_sf"/>
</dbReference>
<dbReference type="PANTHER" id="PTHR24113:SF12">
    <property type="entry name" value="RAN GTPASE-ACTIVATING PROTEIN 1"/>
    <property type="match status" value="1"/>
</dbReference>
<dbReference type="AlphaFoldDB" id="A0A1Y2FD99"/>
<evidence type="ECO:0000256" key="3">
    <source>
        <dbReference type="ARBA" id="ARBA00022737"/>
    </source>
</evidence>
<comment type="caution">
    <text evidence="5">The sequence shown here is derived from an EMBL/GenBank/DDBJ whole genome shotgun (WGS) entry which is preliminary data.</text>
</comment>
<reference evidence="5 6" key="1">
    <citation type="submission" date="2016-07" db="EMBL/GenBank/DDBJ databases">
        <title>Pervasive Adenine N6-methylation of Active Genes in Fungi.</title>
        <authorList>
            <consortium name="DOE Joint Genome Institute"/>
            <person name="Mondo S.J."/>
            <person name="Dannebaum R.O."/>
            <person name="Kuo R.C."/>
            <person name="Labutti K."/>
            <person name="Haridas S."/>
            <person name="Kuo A."/>
            <person name="Salamov A."/>
            <person name="Ahrendt S.R."/>
            <person name="Lipzen A."/>
            <person name="Sullivan W."/>
            <person name="Andreopoulos W.B."/>
            <person name="Clum A."/>
            <person name="Lindquist E."/>
            <person name="Daum C."/>
            <person name="Ramamoorthy G.K."/>
            <person name="Gryganskyi A."/>
            <person name="Culley D."/>
            <person name="Magnuson J.K."/>
            <person name="James T.Y."/>
            <person name="O'Malley M.A."/>
            <person name="Stajich J.E."/>
            <person name="Spatafora J.W."/>
            <person name="Visel A."/>
            <person name="Grigoriev I.V."/>
        </authorList>
    </citation>
    <scope>NUCLEOTIDE SEQUENCE [LARGE SCALE GENOMIC DNA]</scope>
    <source>
        <strain evidence="5 6">12-1054</strain>
    </source>
</reference>
<dbReference type="RefSeq" id="XP_040725034.1">
    <property type="nucleotide sequence ID" value="XM_040869345.1"/>
</dbReference>
<name>A0A1Y2FD99_PROLT</name>
<proteinExistence type="predicted"/>
<dbReference type="Pfam" id="PF13516">
    <property type="entry name" value="LRR_6"/>
    <property type="match status" value="1"/>
</dbReference>
<dbReference type="SUPFAM" id="SSF52047">
    <property type="entry name" value="RNI-like"/>
    <property type="match status" value="1"/>
</dbReference>
<sequence length="388" mass="41833">MTASVFSLEGKGIKFNTASDIEPFLKDLQDDVTEIRLSGNTFGVEASEALAAVLKDKRKLENAQMADIFTGRLREEIPAALTHLLGALLQCPDLHTVNLCDNAFGPTAATPLEDFFTKHKPLKHLYLQNNGMGPEAGARMARALAANTDAKLETLICGRNRLENGSCSSWVACFTQHAETLKTVKMPQNGIRPEGIEGLMRDGLSRCTVLECLDMQDNTFTQRGSAALAAALPKWPSLRELAVGDCLLSARGGINVFEALAKGENAKVETLRLQYNEIDAKGLEALVLAAKQGLPVVALVELNGNKFAEEDGSIEQLQALFEERGVGELDELDDLEEDSDEEDEAADVDEEEDDEAASDKDAKPVSALDDAIERNLAAALNATSLTSS</sequence>
<accession>A0A1Y2FD99</accession>
<keyword evidence="6" id="KW-1185">Reference proteome</keyword>
<evidence type="ECO:0000256" key="2">
    <source>
        <dbReference type="ARBA" id="ARBA00022614"/>
    </source>
</evidence>